<feature type="compositionally biased region" description="Basic residues" evidence="4">
    <location>
        <begin position="237"/>
        <end position="277"/>
    </location>
</feature>
<sequence length="301" mass="35208">MTSTLDKRPNQEHTIVNPQPPEYRNPKKPRCVTNQLQYLEKVVVKALWKHHFAWPFQQPVDAVKLNLPDYYQITKNPMDLGTIKKRLENKFYCKAMECIQDINTMFTNCYVYNRKKMSNQEYSNSQEFAADVRLMFLNCYKYNPPDHEVVVMGKKLQDVFEMHFAKISDESVKTAPSEQAATQFIESSSEDSDDTFSAESSSDSLRKEQEDRLAQLQNQLKAVHDQLKALAQAPLSRLKKKTKIKKEKKRKDKKKVKKNCERKKIKSKQLQKRKLKKGLLESRSHIKGETFEENVHSQDGC</sequence>
<dbReference type="EMBL" id="BFAA01000281">
    <property type="protein sequence ID" value="GCB70460.1"/>
    <property type="molecule type" value="Genomic_DNA"/>
</dbReference>
<keyword evidence="1" id="KW-0677">Repeat</keyword>
<dbReference type="Pfam" id="PF00439">
    <property type="entry name" value="Bromodomain"/>
    <property type="match status" value="1"/>
</dbReference>
<dbReference type="OMA" id="AMECIQD"/>
<dbReference type="InterPro" id="IPR036427">
    <property type="entry name" value="Bromodomain-like_sf"/>
</dbReference>
<dbReference type="PANTHER" id="PTHR22880">
    <property type="entry name" value="FALZ-RELATED BROMODOMAIN-CONTAINING PROTEINS"/>
    <property type="match status" value="1"/>
</dbReference>
<feature type="region of interest" description="Disordered" evidence="4">
    <location>
        <begin position="1"/>
        <end position="27"/>
    </location>
</feature>
<gene>
    <name evidence="6" type="ORF">scyTo_0001289</name>
</gene>
<comment type="caution">
    <text evidence="6">The sequence shown here is derived from an EMBL/GenBank/DDBJ whole genome shotgun (WGS) entry which is preliminary data.</text>
</comment>
<feature type="domain" description="Bromo" evidence="5">
    <location>
        <begin position="48"/>
        <end position="150"/>
    </location>
</feature>
<dbReference type="GO" id="GO:0006355">
    <property type="term" value="P:regulation of DNA-templated transcription"/>
    <property type="evidence" value="ECO:0007669"/>
    <property type="project" value="TreeGrafter"/>
</dbReference>
<dbReference type="GO" id="GO:0005634">
    <property type="term" value="C:nucleus"/>
    <property type="evidence" value="ECO:0007669"/>
    <property type="project" value="TreeGrafter"/>
</dbReference>
<dbReference type="AlphaFoldDB" id="A0A401PBG3"/>
<dbReference type="SMART" id="SM00297">
    <property type="entry name" value="BROMO"/>
    <property type="match status" value="1"/>
</dbReference>
<feature type="compositionally biased region" description="Basic and acidic residues" evidence="4">
    <location>
        <begin position="1"/>
        <end position="11"/>
    </location>
</feature>
<evidence type="ECO:0000256" key="3">
    <source>
        <dbReference type="PROSITE-ProRule" id="PRU00035"/>
    </source>
</evidence>
<dbReference type="OrthoDB" id="21449at2759"/>
<dbReference type="GO" id="GO:0006338">
    <property type="term" value="P:chromatin remodeling"/>
    <property type="evidence" value="ECO:0007669"/>
    <property type="project" value="TreeGrafter"/>
</dbReference>
<dbReference type="SUPFAM" id="SSF47370">
    <property type="entry name" value="Bromodomain"/>
    <property type="match status" value="2"/>
</dbReference>
<name>A0A401PBG3_SCYTO</name>
<evidence type="ECO:0000313" key="6">
    <source>
        <dbReference type="EMBL" id="GCB70460.1"/>
    </source>
</evidence>
<evidence type="ECO:0000256" key="4">
    <source>
        <dbReference type="SAM" id="MobiDB-lite"/>
    </source>
</evidence>
<evidence type="ECO:0000259" key="5">
    <source>
        <dbReference type="PROSITE" id="PS50014"/>
    </source>
</evidence>
<reference evidence="6 7" key="1">
    <citation type="journal article" date="2018" name="Nat. Ecol. Evol.">
        <title>Shark genomes provide insights into elasmobranch evolution and the origin of vertebrates.</title>
        <authorList>
            <person name="Hara Y"/>
            <person name="Yamaguchi K"/>
            <person name="Onimaru K"/>
            <person name="Kadota M"/>
            <person name="Koyanagi M"/>
            <person name="Keeley SD"/>
            <person name="Tatsumi K"/>
            <person name="Tanaka K"/>
            <person name="Motone F"/>
            <person name="Kageyama Y"/>
            <person name="Nozu R"/>
            <person name="Adachi N"/>
            <person name="Nishimura O"/>
            <person name="Nakagawa R"/>
            <person name="Tanegashima C"/>
            <person name="Kiyatake I"/>
            <person name="Matsumoto R"/>
            <person name="Murakumo K"/>
            <person name="Nishida K"/>
            <person name="Terakita A"/>
            <person name="Kuratani S"/>
            <person name="Sato K"/>
            <person name="Hyodo S Kuraku.S."/>
        </authorList>
    </citation>
    <scope>NUCLEOTIDE SEQUENCE [LARGE SCALE GENOMIC DNA]</scope>
</reference>
<dbReference type="GO" id="GO:0000785">
    <property type="term" value="C:chromatin"/>
    <property type="evidence" value="ECO:0007669"/>
    <property type="project" value="TreeGrafter"/>
</dbReference>
<evidence type="ECO:0000313" key="7">
    <source>
        <dbReference type="Proteomes" id="UP000288216"/>
    </source>
</evidence>
<proteinExistence type="predicted"/>
<keyword evidence="7" id="KW-1185">Reference proteome</keyword>
<evidence type="ECO:0000256" key="2">
    <source>
        <dbReference type="ARBA" id="ARBA00023117"/>
    </source>
</evidence>
<dbReference type="FunFam" id="1.20.920.10:FF:000002">
    <property type="entry name" value="Bromodomain-containing protein 4"/>
    <property type="match status" value="1"/>
</dbReference>
<dbReference type="PROSITE" id="PS50014">
    <property type="entry name" value="BROMODOMAIN_2"/>
    <property type="match status" value="1"/>
</dbReference>
<dbReference type="Proteomes" id="UP000288216">
    <property type="component" value="Unassembled WGS sequence"/>
</dbReference>
<organism evidence="6 7">
    <name type="scientific">Scyliorhinus torazame</name>
    <name type="common">Cloudy catshark</name>
    <name type="synonym">Catulus torazame</name>
    <dbReference type="NCBI Taxonomy" id="75743"/>
    <lineage>
        <taxon>Eukaryota</taxon>
        <taxon>Metazoa</taxon>
        <taxon>Chordata</taxon>
        <taxon>Craniata</taxon>
        <taxon>Vertebrata</taxon>
        <taxon>Chondrichthyes</taxon>
        <taxon>Elasmobranchii</taxon>
        <taxon>Galeomorphii</taxon>
        <taxon>Galeoidea</taxon>
        <taxon>Carcharhiniformes</taxon>
        <taxon>Scyliorhinidae</taxon>
        <taxon>Scyliorhinus</taxon>
    </lineage>
</organism>
<protein>
    <recommendedName>
        <fullName evidence="5">Bromo domain-containing protein</fullName>
    </recommendedName>
</protein>
<dbReference type="STRING" id="75743.A0A401PBG3"/>
<dbReference type="InterPro" id="IPR001487">
    <property type="entry name" value="Bromodomain"/>
</dbReference>
<feature type="compositionally biased region" description="Polar residues" evidence="4">
    <location>
        <begin position="174"/>
        <end position="185"/>
    </location>
</feature>
<evidence type="ECO:0000256" key="1">
    <source>
        <dbReference type="ARBA" id="ARBA00022737"/>
    </source>
</evidence>
<feature type="region of interest" description="Disordered" evidence="4">
    <location>
        <begin position="171"/>
        <end position="211"/>
    </location>
</feature>
<accession>A0A401PBG3</accession>
<dbReference type="PRINTS" id="PR00503">
    <property type="entry name" value="BROMODOMAIN"/>
</dbReference>
<feature type="compositionally biased region" description="Basic and acidic residues" evidence="4">
    <location>
        <begin position="278"/>
        <end position="301"/>
    </location>
</feature>
<feature type="region of interest" description="Disordered" evidence="4">
    <location>
        <begin position="231"/>
        <end position="301"/>
    </location>
</feature>
<keyword evidence="2 3" id="KW-0103">Bromodomain</keyword>
<dbReference type="PANTHER" id="PTHR22880:SF143">
    <property type="entry name" value="BROMODOMAIN-CONTAINING PROTEIN 4"/>
    <property type="match status" value="1"/>
</dbReference>
<dbReference type="InterPro" id="IPR050935">
    <property type="entry name" value="Bromo_chromatin_reader"/>
</dbReference>
<dbReference type="Gene3D" id="1.20.920.10">
    <property type="entry name" value="Bromodomain-like"/>
    <property type="match status" value="2"/>
</dbReference>